<organism evidence="2 3">
    <name type="scientific">Actinoallomurus iriomotensis</name>
    <dbReference type="NCBI Taxonomy" id="478107"/>
    <lineage>
        <taxon>Bacteria</taxon>
        <taxon>Bacillati</taxon>
        <taxon>Actinomycetota</taxon>
        <taxon>Actinomycetes</taxon>
        <taxon>Streptosporangiales</taxon>
        <taxon>Thermomonosporaceae</taxon>
        <taxon>Actinoallomurus</taxon>
    </lineage>
</organism>
<gene>
    <name evidence="2" type="ORF">Airi02_076130</name>
</gene>
<reference evidence="2" key="1">
    <citation type="submission" date="2023-03" db="EMBL/GenBank/DDBJ databases">
        <title>Actinoallomurus iriomotensis NBRC 103684.</title>
        <authorList>
            <person name="Ichikawa N."/>
            <person name="Sato H."/>
            <person name="Tonouchi N."/>
        </authorList>
    </citation>
    <scope>NUCLEOTIDE SEQUENCE</scope>
    <source>
        <strain evidence="2">NBRC 103684</strain>
    </source>
</reference>
<evidence type="ECO:0000313" key="2">
    <source>
        <dbReference type="EMBL" id="GLY89684.1"/>
    </source>
</evidence>
<evidence type="ECO:0000256" key="1">
    <source>
        <dbReference type="SAM" id="Phobius"/>
    </source>
</evidence>
<dbReference type="RefSeq" id="WP_285580092.1">
    <property type="nucleotide sequence ID" value="NZ_BSTK01000014.1"/>
</dbReference>
<proteinExistence type="predicted"/>
<keyword evidence="1" id="KW-0812">Transmembrane</keyword>
<feature type="transmembrane region" description="Helical" evidence="1">
    <location>
        <begin position="441"/>
        <end position="458"/>
    </location>
</feature>
<dbReference type="EMBL" id="BSTK01000014">
    <property type="protein sequence ID" value="GLY89684.1"/>
    <property type="molecule type" value="Genomic_DNA"/>
</dbReference>
<comment type="caution">
    <text evidence="2">The sequence shown here is derived from an EMBL/GenBank/DDBJ whole genome shotgun (WGS) entry which is preliminary data.</text>
</comment>
<accession>A0A9W6S9U3</accession>
<keyword evidence="1" id="KW-1133">Transmembrane helix</keyword>
<sequence>MVSAHNPVSLLQHAGPDMYRKNAFRITGLGMGATAREIRRQAEKLRVAARLGTRSEAVILPLGEPPDDTATQQATQRLRDPVCRLLDELFWFWPARDGEEDGGLDALRRSDLDAASQSWEDAGTTVAVHNLAVLNHAQALDHDRFDACGRKLWKEAFAYWRRVVSDDTFWKLLESRVREMADPRLTPGTAEQLRAELPAALLSVNARLAVRTAKDDRSDDAAEHVALMRSSGFRAATVDEVLRDAIAPDAARIRALGEKAQQAVRADPRHGAEVTWRFLGQATPLLDLLESLLPEHHPVLLGARDEVAGRVLPCIVPYVEETDEWQTAGELLERALAIAATGAVRDRLEDNLETVRGNLLYGTCWFCRENPAHDQSACELKMYGEVRRTYGRIRWKSLTIEVPCCAMCKNGRSRRNVAIGCAPAILIVLLAVTFLGADTLIGAAIIGIMVAVLVMRGTTRYTSRRAAREFPPIREKLAEGWMFGEKPPGAN</sequence>
<dbReference type="AlphaFoldDB" id="A0A9W6S9U3"/>
<dbReference type="Proteomes" id="UP001165074">
    <property type="component" value="Unassembled WGS sequence"/>
</dbReference>
<evidence type="ECO:0000313" key="3">
    <source>
        <dbReference type="Proteomes" id="UP001165074"/>
    </source>
</evidence>
<keyword evidence="3" id="KW-1185">Reference proteome</keyword>
<protein>
    <submittedName>
        <fullName evidence="2">Uncharacterized protein</fullName>
    </submittedName>
</protein>
<feature type="transmembrane region" description="Helical" evidence="1">
    <location>
        <begin position="417"/>
        <end position="435"/>
    </location>
</feature>
<keyword evidence="1" id="KW-0472">Membrane</keyword>
<name>A0A9W6S9U3_9ACTN</name>